<protein>
    <recommendedName>
        <fullName evidence="12">Protein kinase domain-containing protein</fullName>
    </recommendedName>
</protein>
<dbReference type="Gene3D" id="3.30.200.20">
    <property type="entry name" value="Phosphorylase Kinase, domain 1"/>
    <property type="match status" value="1"/>
</dbReference>
<evidence type="ECO:0000256" key="7">
    <source>
        <dbReference type="ARBA" id="ARBA00022989"/>
    </source>
</evidence>
<evidence type="ECO:0000313" key="14">
    <source>
        <dbReference type="Proteomes" id="UP000825935"/>
    </source>
</evidence>
<keyword evidence="14" id="KW-1185">Reference proteome</keyword>
<accession>A0A8T2RYH7</accession>
<feature type="domain" description="Protein kinase" evidence="12">
    <location>
        <begin position="547"/>
        <end position="837"/>
    </location>
</feature>
<dbReference type="InterPro" id="IPR000719">
    <property type="entry name" value="Prot_kinase_dom"/>
</dbReference>
<dbReference type="Pfam" id="PF13855">
    <property type="entry name" value="LRR_8"/>
    <property type="match status" value="2"/>
</dbReference>
<keyword evidence="11" id="KW-0732">Signal</keyword>
<dbReference type="FunFam" id="3.30.200.20:FF:000433">
    <property type="entry name" value="Predicted protein"/>
    <property type="match status" value="1"/>
</dbReference>
<feature type="chain" id="PRO_5035753982" description="Protein kinase domain-containing protein" evidence="11">
    <location>
        <begin position="39"/>
        <end position="911"/>
    </location>
</feature>
<keyword evidence="3 10" id="KW-0812">Transmembrane</keyword>
<evidence type="ECO:0000256" key="11">
    <source>
        <dbReference type="SAM" id="SignalP"/>
    </source>
</evidence>
<evidence type="ECO:0000256" key="5">
    <source>
        <dbReference type="ARBA" id="ARBA00022741"/>
    </source>
</evidence>
<dbReference type="Gene3D" id="3.80.10.10">
    <property type="entry name" value="Ribonuclease Inhibitor"/>
    <property type="match status" value="3"/>
</dbReference>
<keyword evidence="5" id="KW-0547">Nucleotide-binding</keyword>
<evidence type="ECO:0000256" key="4">
    <source>
        <dbReference type="ARBA" id="ARBA00022737"/>
    </source>
</evidence>
<dbReference type="OMA" id="ANDYSRH"/>
<dbReference type="InterPro" id="IPR050647">
    <property type="entry name" value="Plant_LRR-RLKs"/>
</dbReference>
<dbReference type="Proteomes" id="UP000825935">
    <property type="component" value="Chromosome 23"/>
</dbReference>
<evidence type="ECO:0000313" key="13">
    <source>
        <dbReference type="EMBL" id="KAH7301372.1"/>
    </source>
</evidence>
<evidence type="ECO:0000259" key="12">
    <source>
        <dbReference type="PROSITE" id="PS50011"/>
    </source>
</evidence>
<evidence type="ECO:0000256" key="8">
    <source>
        <dbReference type="ARBA" id="ARBA00023136"/>
    </source>
</evidence>
<dbReference type="SUPFAM" id="SSF56112">
    <property type="entry name" value="Protein kinase-like (PK-like)"/>
    <property type="match status" value="1"/>
</dbReference>
<dbReference type="GO" id="GO:0005524">
    <property type="term" value="F:ATP binding"/>
    <property type="evidence" value="ECO:0007669"/>
    <property type="project" value="UniProtKB-KW"/>
</dbReference>
<keyword evidence="4" id="KW-0677">Repeat</keyword>
<evidence type="ECO:0000256" key="2">
    <source>
        <dbReference type="ARBA" id="ARBA00022614"/>
    </source>
</evidence>
<name>A0A8T2RYH7_CERRI</name>
<comment type="subcellular location">
    <subcellularLocation>
        <location evidence="1">Membrane</location>
        <topology evidence="1">Single-pass membrane protein</topology>
    </subcellularLocation>
</comment>
<dbReference type="OrthoDB" id="676979at2759"/>
<dbReference type="Pfam" id="PF07714">
    <property type="entry name" value="PK_Tyr_Ser-Thr"/>
    <property type="match status" value="1"/>
</dbReference>
<sequence>MAFGRCFRSFERMDISISNTRLLLWLFLILSRSESVYANSIVDIDAHEMQSLLTLKEILQLQGDIWQENRNPCSSWLGIACEDGHVVSVSLFSMKYQAVGPSQNGSLMLEKAVQTLSTMSFLRSFNATGFEFRGQLPDSLGKLGKLNALDLTGTALYGSLPASFKLLSRLNFLSLAKNNLTGSISPFVEGFYNLQYIDLSCNSFTSLLPFTLFFKASQLMYVDLSHNGFEGVIPPFMGNLVNLRHLALGHNFLQGSLPLNHLKWPHLEYLDISNNNLQGPIADSISQLKSLSYLNLAHNYFTGSIPSAISSCTKLQTLILDRNLLTDKLPLSMITLKNLVVLSLSSNNLSGRIPSKIFTLPRLTTLVLSHNLFFGMLPLNELKPALIQVFDISYNFLEGDIPESLFPVEKIMKNCFQGAPTQHSPKACKQFYRRIGISWQETQPRSGSSTGNNTFTWLVQGHTRKNKRLLVILGCAAGGAFVLVIAGFCALCNERHKGVLNHELNEGIREVVTDRGSSLDKCFQMSFSRFLGEPFSYDTLSQATNGFSSSNMLANGHSGELYKGTLEAGTNIVVKRVYTARKIELYLKEMEIFQRAFHRRLVTVLGYCISEPDEKFLVYEHMPCGDLASVLQTKEVAYEGFYQCPRRPLDWITRLKIGIGVAEGLTYLHHECSPPIVHGNVKATSILLDEKFEVKLGSLSGAGTENKDSHPKLASCFLGLPESLDHADEESTTLDRSKDVYDFGKLLLELLSGHSGITERRDYQTDSWVEWAVSLINIHDKEALYQLLDPSLVVVGDFLDEALVMAVVAKACLNPKVSKRPSIRHTLKALRNPMSLFQEEKTRSKLSWILSEQSWDTSTFGVFRSVGTTSSVAASEINDTVSNAGNSIYLVQNAAYVDEIEELSLRDIQEV</sequence>
<dbReference type="GO" id="GO:0004672">
    <property type="term" value="F:protein kinase activity"/>
    <property type="evidence" value="ECO:0007669"/>
    <property type="project" value="InterPro"/>
</dbReference>
<feature type="signal peptide" evidence="11">
    <location>
        <begin position="1"/>
        <end position="38"/>
    </location>
</feature>
<dbReference type="Pfam" id="PF00560">
    <property type="entry name" value="LRR_1"/>
    <property type="match status" value="1"/>
</dbReference>
<dbReference type="Gene3D" id="1.10.510.10">
    <property type="entry name" value="Transferase(Phosphotransferase) domain 1"/>
    <property type="match status" value="1"/>
</dbReference>
<keyword evidence="8 10" id="KW-0472">Membrane</keyword>
<evidence type="ECO:0000256" key="10">
    <source>
        <dbReference type="SAM" id="Phobius"/>
    </source>
</evidence>
<organism evidence="13 14">
    <name type="scientific">Ceratopteris richardii</name>
    <name type="common">Triangle waterfern</name>
    <dbReference type="NCBI Taxonomy" id="49495"/>
    <lineage>
        <taxon>Eukaryota</taxon>
        <taxon>Viridiplantae</taxon>
        <taxon>Streptophyta</taxon>
        <taxon>Embryophyta</taxon>
        <taxon>Tracheophyta</taxon>
        <taxon>Polypodiopsida</taxon>
        <taxon>Polypodiidae</taxon>
        <taxon>Polypodiales</taxon>
        <taxon>Pteridineae</taxon>
        <taxon>Pteridaceae</taxon>
        <taxon>Parkerioideae</taxon>
        <taxon>Ceratopteris</taxon>
    </lineage>
</organism>
<dbReference type="InterPro" id="IPR003591">
    <property type="entry name" value="Leu-rich_rpt_typical-subtyp"/>
</dbReference>
<dbReference type="AlphaFoldDB" id="A0A8T2RYH7"/>
<dbReference type="GO" id="GO:0016020">
    <property type="term" value="C:membrane"/>
    <property type="evidence" value="ECO:0007669"/>
    <property type="project" value="UniProtKB-SubCell"/>
</dbReference>
<gene>
    <name evidence="13" type="ORF">KP509_23G022300</name>
</gene>
<evidence type="ECO:0000256" key="9">
    <source>
        <dbReference type="ARBA" id="ARBA00023180"/>
    </source>
</evidence>
<dbReference type="SUPFAM" id="SSF52047">
    <property type="entry name" value="RNI-like"/>
    <property type="match status" value="1"/>
</dbReference>
<dbReference type="InterPro" id="IPR011009">
    <property type="entry name" value="Kinase-like_dom_sf"/>
</dbReference>
<reference evidence="13 14" key="1">
    <citation type="submission" date="2021-08" db="EMBL/GenBank/DDBJ databases">
        <title>WGS assembly of Ceratopteris richardii.</title>
        <authorList>
            <person name="Marchant D.B."/>
            <person name="Chen G."/>
            <person name="Jenkins J."/>
            <person name="Shu S."/>
            <person name="Leebens-Mack J."/>
            <person name="Grimwood J."/>
            <person name="Schmutz J."/>
            <person name="Soltis P."/>
            <person name="Soltis D."/>
            <person name="Chen Z.-H."/>
        </authorList>
    </citation>
    <scope>NUCLEOTIDE SEQUENCE [LARGE SCALE GENOMIC DNA]</scope>
    <source>
        <strain evidence="13">Whitten #5841</strain>
        <tissue evidence="13">Leaf</tissue>
    </source>
</reference>
<comment type="caution">
    <text evidence="13">The sequence shown here is derived from an EMBL/GenBank/DDBJ whole genome shotgun (WGS) entry which is preliminary data.</text>
</comment>
<feature type="transmembrane region" description="Helical" evidence="10">
    <location>
        <begin position="469"/>
        <end position="492"/>
    </location>
</feature>
<evidence type="ECO:0000256" key="3">
    <source>
        <dbReference type="ARBA" id="ARBA00022692"/>
    </source>
</evidence>
<dbReference type="InterPro" id="IPR032675">
    <property type="entry name" value="LRR_dom_sf"/>
</dbReference>
<dbReference type="FunFam" id="1.10.510.10:FF:000448">
    <property type="entry name" value="Putative LRR receptor-like serine/threonine-protein kinase"/>
    <property type="match status" value="1"/>
</dbReference>
<dbReference type="InterPro" id="IPR001245">
    <property type="entry name" value="Ser-Thr/Tyr_kinase_cat_dom"/>
</dbReference>
<evidence type="ECO:0000256" key="1">
    <source>
        <dbReference type="ARBA" id="ARBA00004167"/>
    </source>
</evidence>
<dbReference type="PANTHER" id="PTHR48056">
    <property type="entry name" value="LRR RECEPTOR-LIKE SERINE/THREONINE-PROTEIN KINASE-RELATED"/>
    <property type="match status" value="1"/>
</dbReference>
<evidence type="ECO:0000256" key="6">
    <source>
        <dbReference type="ARBA" id="ARBA00022840"/>
    </source>
</evidence>
<proteinExistence type="predicted"/>
<dbReference type="InterPro" id="IPR001611">
    <property type="entry name" value="Leu-rich_rpt"/>
</dbReference>
<keyword evidence="6" id="KW-0067">ATP-binding</keyword>
<dbReference type="SMART" id="SM00369">
    <property type="entry name" value="LRR_TYP"/>
    <property type="match status" value="3"/>
</dbReference>
<dbReference type="PROSITE" id="PS50011">
    <property type="entry name" value="PROTEIN_KINASE_DOM"/>
    <property type="match status" value="1"/>
</dbReference>
<dbReference type="PANTHER" id="PTHR48056:SF81">
    <property type="entry name" value="RECEPTOR PROTEIN-TYROSINE KINASE CEPR1"/>
    <property type="match status" value="1"/>
</dbReference>
<dbReference type="EMBL" id="CM035428">
    <property type="protein sequence ID" value="KAH7301372.1"/>
    <property type="molecule type" value="Genomic_DNA"/>
</dbReference>
<keyword evidence="7 10" id="KW-1133">Transmembrane helix</keyword>
<keyword evidence="2" id="KW-0433">Leucine-rich repeat</keyword>
<dbReference type="GO" id="GO:0033612">
    <property type="term" value="F:receptor serine/threonine kinase binding"/>
    <property type="evidence" value="ECO:0007669"/>
    <property type="project" value="TreeGrafter"/>
</dbReference>
<keyword evidence="9" id="KW-0325">Glycoprotein</keyword>
<dbReference type="FunFam" id="3.80.10.10:FF:000095">
    <property type="entry name" value="LRR receptor-like serine/threonine-protein kinase GSO1"/>
    <property type="match status" value="1"/>
</dbReference>